<feature type="region of interest" description="Disordered" evidence="1">
    <location>
        <begin position="696"/>
        <end position="825"/>
    </location>
</feature>
<dbReference type="SUPFAM" id="SSF56672">
    <property type="entry name" value="DNA/RNA polymerases"/>
    <property type="match status" value="1"/>
</dbReference>
<feature type="region of interest" description="Disordered" evidence="1">
    <location>
        <begin position="1331"/>
        <end position="1350"/>
    </location>
</feature>
<dbReference type="InterPro" id="IPR043502">
    <property type="entry name" value="DNA/RNA_pol_sf"/>
</dbReference>
<feature type="region of interest" description="Disordered" evidence="1">
    <location>
        <begin position="343"/>
        <end position="362"/>
    </location>
</feature>
<dbReference type="GO" id="GO:0003676">
    <property type="term" value="F:nucleic acid binding"/>
    <property type="evidence" value="ECO:0007669"/>
    <property type="project" value="InterPro"/>
</dbReference>
<accession>A0A388L4T3</accession>
<feature type="region of interest" description="Disordered" evidence="1">
    <location>
        <begin position="1090"/>
        <end position="1169"/>
    </location>
</feature>
<organism evidence="3 4">
    <name type="scientific">Chara braunii</name>
    <name type="common">Braun's stonewort</name>
    <dbReference type="NCBI Taxonomy" id="69332"/>
    <lineage>
        <taxon>Eukaryota</taxon>
        <taxon>Viridiplantae</taxon>
        <taxon>Streptophyta</taxon>
        <taxon>Charophyceae</taxon>
        <taxon>Charales</taxon>
        <taxon>Characeae</taxon>
        <taxon>Chara</taxon>
    </lineage>
</organism>
<feature type="compositionally biased region" description="Basic and acidic residues" evidence="1">
    <location>
        <begin position="1114"/>
        <end position="1123"/>
    </location>
</feature>
<evidence type="ECO:0000313" key="4">
    <source>
        <dbReference type="Proteomes" id="UP000265515"/>
    </source>
</evidence>
<feature type="region of interest" description="Disordered" evidence="1">
    <location>
        <begin position="892"/>
        <end position="952"/>
    </location>
</feature>
<feature type="compositionally biased region" description="Basic and acidic residues" evidence="1">
    <location>
        <begin position="803"/>
        <end position="825"/>
    </location>
</feature>
<reference evidence="3 4" key="1">
    <citation type="journal article" date="2018" name="Cell">
        <title>The Chara Genome: Secondary Complexity and Implications for Plant Terrestrialization.</title>
        <authorList>
            <person name="Nishiyama T."/>
            <person name="Sakayama H."/>
            <person name="Vries J.D."/>
            <person name="Buschmann H."/>
            <person name="Saint-Marcoux D."/>
            <person name="Ullrich K.K."/>
            <person name="Haas F.B."/>
            <person name="Vanderstraeten L."/>
            <person name="Becker D."/>
            <person name="Lang D."/>
            <person name="Vosolsobe S."/>
            <person name="Rombauts S."/>
            <person name="Wilhelmsson P.K.I."/>
            <person name="Janitza P."/>
            <person name="Kern R."/>
            <person name="Heyl A."/>
            <person name="Rumpler F."/>
            <person name="Villalobos L.I.A.C."/>
            <person name="Clay J.M."/>
            <person name="Skokan R."/>
            <person name="Toyoda A."/>
            <person name="Suzuki Y."/>
            <person name="Kagoshima H."/>
            <person name="Schijlen E."/>
            <person name="Tajeshwar N."/>
            <person name="Catarino B."/>
            <person name="Hetherington A.J."/>
            <person name="Saltykova A."/>
            <person name="Bonnot C."/>
            <person name="Breuninger H."/>
            <person name="Symeonidi A."/>
            <person name="Radhakrishnan G.V."/>
            <person name="Van Nieuwerburgh F."/>
            <person name="Deforce D."/>
            <person name="Chang C."/>
            <person name="Karol K.G."/>
            <person name="Hedrich R."/>
            <person name="Ulvskov P."/>
            <person name="Glockner G."/>
            <person name="Delwiche C.F."/>
            <person name="Petrasek J."/>
            <person name="Van de Peer Y."/>
            <person name="Friml J."/>
            <person name="Beilby M."/>
            <person name="Dolan L."/>
            <person name="Kohara Y."/>
            <person name="Sugano S."/>
            <person name="Fujiyama A."/>
            <person name="Delaux P.-M."/>
            <person name="Quint M."/>
            <person name="TheiBen G."/>
            <person name="Hagemann M."/>
            <person name="Harholt J."/>
            <person name="Dunand C."/>
            <person name="Zachgo S."/>
            <person name="Langdale J."/>
            <person name="Maumus F."/>
            <person name="Straeten D.V.D."/>
            <person name="Gould S.B."/>
            <person name="Rensing S.A."/>
        </authorList>
    </citation>
    <scope>NUCLEOTIDE SEQUENCE [LARGE SCALE GENOMIC DNA]</scope>
    <source>
        <strain evidence="3 4">S276</strain>
    </source>
</reference>
<gene>
    <name evidence="3" type="ORF">CBR_g23637</name>
</gene>
<comment type="caution">
    <text evidence="3">The sequence shown here is derived from an EMBL/GenBank/DDBJ whole genome shotgun (WGS) entry which is preliminary data.</text>
</comment>
<protein>
    <recommendedName>
        <fullName evidence="2">DUF659 domain-containing protein</fullName>
    </recommendedName>
</protein>
<dbReference type="GO" id="GO:0008270">
    <property type="term" value="F:zinc ion binding"/>
    <property type="evidence" value="ECO:0007669"/>
    <property type="project" value="InterPro"/>
</dbReference>
<feature type="region of interest" description="Disordered" evidence="1">
    <location>
        <begin position="22"/>
        <end position="47"/>
    </location>
</feature>
<feature type="region of interest" description="Disordered" evidence="1">
    <location>
        <begin position="1209"/>
        <end position="1319"/>
    </location>
</feature>
<feature type="compositionally biased region" description="Basic and acidic residues" evidence="1">
    <location>
        <begin position="738"/>
        <end position="763"/>
    </location>
</feature>
<dbReference type="Gene3D" id="3.10.10.10">
    <property type="entry name" value="HIV Type 1 Reverse Transcriptase, subunit A, domain 1"/>
    <property type="match status" value="1"/>
</dbReference>
<dbReference type="Pfam" id="PF04937">
    <property type="entry name" value="DUF659"/>
    <property type="match status" value="1"/>
</dbReference>
<feature type="compositionally biased region" description="Basic and acidic residues" evidence="1">
    <location>
        <begin position="1482"/>
        <end position="1492"/>
    </location>
</feature>
<evidence type="ECO:0000313" key="3">
    <source>
        <dbReference type="EMBL" id="GBG77307.1"/>
    </source>
</evidence>
<feature type="compositionally biased region" description="Basic residues" evidence="1">
    <location>
        <begin position="771"/>
        <end position="781"/>
    </location>
</feature>
<evidence type="ECO:0000256" key="1">
    <source>
        <dbReference type="SAM" id="MobiDB-lite"/>
    </source>
</evidence>
<feature type="compositionally biased region" description="Basic residues" evidence="1">
    <location>
        <begin position="1302"/>
        <end position="1314"/>
    </location>
</feature>
<dbReference type="InterPro" id="IPR007021">
    <property type="entry name" value="DUF659"/>
</dbReference>
<keyword evidence="4" id="KW-1185">Reference proteome</keyword>
<feature type="compositionally biased region" description="Basic and acidic residues" evidence="1">
    <location>
        <begin position="1545"/>
        <end position="1565"/>
    </location>
</feature>
<dbReference type="EMBL" id="BFEA01000264">
    <property type="protein sequence ID" value="GBG77307.1"/>
    <property type="molecule type" value="Genomic_DNA"/>
</dbReference>
<feature type="compositionally biased region" description="Basic and acidic residues" evidence="1">
    <location>
        <begin position="22"/>
        <end position="33"/>
    </location>
</feature>
<feature type="region of interest" description="Disordered" evidence="1">
    <location>
        <begin position="1535"/>
        <end position="1565"/>
    </location>
</feature>
<evidence type="ECO:0000259" key="2">
    <source>
        <dbReference type="Pfam" id="PF04937"/>
    </source>
</evidence>
<dbReference type="Proteomes" id="UP000265515">
    <property type="component" value="Unassembled WGS sequence"/>
</dbReference>
<dbReference type="SUPFAM" id="SSF57756">
    <property type="entry name" value="Retrovirus zinc finger-like domains"/>
    <property type="match status" value="1"/>
</dbReference>
<feature type="compositionally biased region" description="Acidic residues" evidence="1">
    <location>
        <begin position="728"/>
        <end position="737"/>
    </location>
</feature>
<feature type="unsure residue" description="D or N" evidence="3">
    <location>
        <position position="571"/>
    </location>
</feature>
<feature type="region of interest" description="Disordered" evidence="1">
    <location>
        <begin position="839"/>
        <end position="873"/>
    </location>
</feature>
<feature type="compositionally biased region" description="Low complexity" evidence="1">
    <location>
        <begin position="1234"/>
        <end position="1246"/>
    </location>
</feature>
<sequence length="1744" mass="191407">MATRRSGAQIRNCHKNRLKEMKASRQRDREAGVAKEVNPRPNPLTGPTFAYVKRTSGNVRQAETRVSLYCRTRQCSSSRRVACHCFGGEGIEEQRLVLRLNRDRKDRELFVRARRLNDYPRSPRYEADRGRGDSCGRWETEHGRRDGYRDDRYERSGQNGYRGSRFERGDWDWERQDGSPGLFERGVDAREQRDESRGWYNRGDRRDETRGRYDSGDRRNDSGRRYEQGGSGGDRRNDSRDRNERGGYGVSSEPYPKSPDPKAVRNSISRGADDRASTPRNSCVYCRGEDHIKRDCPDLKRAIDDGLDVLDDRKYVKWADDLGDVSMFPSMKENAEARRIKTSKGMSRVAATKSARGSTSKKTDTDYVMTEKDGQRVDGEEVILSPRKRGVKKFLMKSSLDEIDTVEPLRRALRQPMQCSILEYLAASKLVRDELQMITRKTRIPLSEEGQGGPKAEASTVAVTGVTARAERMATVLLDGMEGVPPDKFYILGSGAVETIVNDGAILDAVIDNGSEAVIIDEDVAERGRVIEILTTCDKAIAFSDAERGRIDPRYAKPTRIYTIPHVPWNDAGWKYAQKEKEEVIAFLKEKMVSHVAEPSDSAYANRWFFLRKPNGKIRWIQDLQKVNVVTIRDVGSVPQADLLAEGAADAVCEGVDHNIPEEDGDAQAQLWRRDACGSPPPPPVEDVFGVRAATLRPYPRDDSSGDEREEADDGFRPRGAGAAQRAEDDDDVWSDPEEVRRRSGDRDLFEDTARGSGEDSEGRGGGVRLLRLRKGPKVAKRQLILGSESPPSSRGATGAGTREAEIEDAGHDRPTDDNKEIGTEDVARGVAWSLANNGTLGALPGSSAGHAEQFDDAHHEGVPQDEAVGDGDHALESTSMRDFMVDLEATLPSMTEGESIVAQRADDEDVRPRPQTVHMGVPAPDTEEERMAREAREDEEEAARAKALAYADPRTQAMARNMEAMRQLETGGEGVRDDVAEDDQMEGSICSAHAQTLESCGLVVEAAAHISHAVREREDDAPAPDIDSAPIVLPPPDGDVDVVAVPHGREARGETIVQSTVPEDDVGQPVVPHVVDSVDTALLGDPEAVPGGDVQEEEAVGSPTAVGGDEETREDRVREVHGDVGAPSTIPGSREEEGAGVMAPPPIRHDSSTATLRPPSQRSWRRPPRYVQQPRGSLMFGAMTVDELGTCLATDLTEMRRGVRIGSKKGKAHLPRVQSVSCGPASPTPPSDASVAVGAMGVGAAQSPPSVARDRGTRPTTPTSAAGRPRERGQATAGAVASLLGRTDIPWSDTRRSTAGTRKRKPGLGRRRSSTSSMREVHAAGFEHRGGSGAEVECAGGRGSAAPGARVSTHGLREVSHNLGADVLGPPRTQRPLPRRASRLDGETEGLEMMRGRRRTDTLLAASQREMILDGVTGNATKAARHFTQPKYCKIAGMRVLADIWNNMGYMFVDKAAQRVLRWMADEGIRDTRSTTGGKRSRADEAERDDMQDFLDAQEGGEGGVGKVGMRDEEAGRCEPNLLGEGVVMTSRADSLARRGARASRHELERARREKRKVGEEDVDVRNTAREKRARQTTIDELYEKEKLSEFTDGWLQWIYANGLPFNTFGGPEFQRVRQAAERVPHNVRFQFPSYGVTTGAKIPSQRGKVATMVSEVRTSFRHTGATILSDGRKSHSDKLLVNFLAWGANGALLYTTVARDGSVADTADVVYRRWRAIILSFPAKDVIGFCTDSASNYTAAAC</sequence>
<name>A0A388L4T3_CHABU</name>
<feature type="compositionally biased region" description="Basic and acidic residues" evidence="1">
    <location>
        <begin position="853"/>
        <end position="863"/>
    </location>
</feature>
<feature type="region of interest" description="Disordered" evidence="1">
    <location>
        <begin position="1472"/>
        <end position="1492"/>
    </location>
</feature>
<feature type="domain" description="DUF659" evidence="2">
    <location>
        <begin position="1646"/>
        <end position="1743"/>
    </location>
</feature>
<feature type="region of interest" description="Disordered" evidence="1">
    <location>
        <begin position="121"/>
        <end position="161"/>
    </location>
</feature>
<proteinExistence type="predicted"/>
<feature type="compositionally biased region" description="Basic and acidic residues" evidence="1">
    <location>
        <begin position="185"/>
        <end position="245"/>
    </location>
</feature>
<dbReference type="InterPro" id="IPR036875">
    <property type="entry name" value="Znf_CCHC_sf"/>
</dbReference>
<feature type="region of interest" description="Disordered" evidence="1">
    <location>
        <begin position="177"/>
        <end position="280"/>
    </location>
</feature>
<feature type="compositionally biased region" description="Basic and acidic residues" evidence="1">
    <location>
        <begin position="121"/>
        <end position="155"/>
    </location>
</feature>